<protein>
    <submittedName>
        <fullName evidence="1">Uncharacterized protein</fullName>
    </submittedName>
</protein>
<reference evidence="1" key="1">
    <citation type="submission" date="2021-05" db="EMBL/GenBank/DDBJ databases">
        <authorList>
            <person name="Pan Q."/>
            <person name="Jouanno E."/>
            <person name="Zahm M."/>
            <person name="Klopp C."/>
            <person name="Cabau C."/>
            <person name="Louis A."/>
            <person name="Berthelot C."/>
            <person name="Parey E."/>
            <person name="Roest Crollius H."/>
            <person name="Montfort J."/>
            <person name="Robinson-Rechavi M."/>
            <person name="Bouchez O."/>
            <person name="Lampietro C."/>
            <person name="Lopez Roques C."/>
            <person name="Donnadieu C."/>
            <person name="Postlethwait J."/>
            <person name="Bobe J."/>
            <person name="Dillon D."/>
            <person name="Chandos A."/>
            <person name="von Hippel F."/>
            <person name="Guiguen Y."/>
        </authorList>
    </citation>
    <scope>NUCLEOTIDE SEQUENCE</scope>
    <source>
        <strain evidence="1">YG-Jan2019</strain>
    </source>
</reference>
<gene>
    <name evidence="1" type="ORF">DPEC_G00067660</name>
</gene>
<proteinExistence type="predicted"/>
<comment type="caution">
    <text evidence="1">The sequence shown here is derived from an EMBL/GenBank/DDBJ whole genome shotgun (WGS) entry which is preliminary data.</text>
</comment>
<keyword evidence="2" id="KW-1185">Reference proteome</keyword>
<organism evidence="1 2">
    <name type="scientific">Dallia pectoralis</name>
    <name type="common">Alaska blackfish</name>
    <dbReference type="NCBI Taxonomy" id="75939"/>
    <lineage>
        <taxon>Eukaryota</taxon>
        <taxon>Metazoa</taxon>
        <taxon>Chordata</taxon>
        <taxon>Craniata</taxon>
        <taxon>Vertebrata</taxon>
        <taxon>Euteleostomi</taxon>
        <taxon>Actinopterygii</taxon>
        <taxon>Neopterygii</taxon>
        <taxon>Teleostei</taxon>
        <taxon>Protacanthopterygii</taxon>
        <taxon>Esociformes</taxon>
        <taxon>Umbridae</taxon>
        <taxon>Dallia</taxon>
    </lineage>
</organism>
<sequence>MKYMTSLYQTMSEYADNIAIVDEKTPHVRVLIESPSENIGEITGHVSLTVIYGSTLAAIYSTMDRAPGLVEECEEQPQKRLLDSGVDITQLSNDVLIKRTRLNFGWI</sequence>
<name>A0ACC2H1C9_DALPE</name>
<evidence type="ECO:0000313" key="2">
    <source>
        <dbReference type="Proteomes" id="UP001157502"/>
    </source>
</evidence>
<dbReference type="Proteomes" id="UP001157502">
    <property type="component" value="Chromosome 6"/>
</dbReference>
<dbReference type="EMBL" id="CM055733">
    <property type="protein sequence ID" value="KAJ8009769.1"/>
    <property type="molecule type" value="Genomic_DNA"/>
</dbReference>
<accession>A0ACC2H1C9</accession>
<evidence type="ECO:0000313" key="1">
    <source>
        <dbReference type="EMBL" id="KAJ8009769.1"/>
    </source>
</evidence>